<evidence type="ECO:0000313" key="3">
    <source>
        <dbReference type="EMBL" id="PPE75186.1"/>
    </source>
</evidence>
<evidence type="ECO:0000313" key="4">
    <source>
        <dbReference type="Proteomes" id="UP000238220"/>
    </source>
</evidence>
<sequence>MARARAWRWPRSATAVRSGHCRSRWNPPRRPVPETSPNFPRSTSMPSYKNPRALPAAVVLAAALAACGGGGGSGDTGTVNLGVTDAPVDSATAVVVEFSGVEAKPQGGRALSFDFPAPRQIDLLALQGGDSALLLEGVVLPAGPYEWLRLKVNAGREASDSYIDLDDGSRHALFIPSGNQSGLKLNGGFTVAADTTSNFTIDFDLRKSVHNPAGLDGDYILRPSLRIVDDSKVGTLAGTVGAESLAAENCTPAVYVYSGAGVTPDDEGSAAAPLSSASLTLDAESGDYRYVVAYLPVGSYTVAFTCDAADDDPATEDVLAFSAPADAVIVAGQTTTVDFP</sequence>
<dbReference type="OrthoDB" id="7062064at2"/>
<name>A0A2S5TJL5_9GAMM</name>
<keyword evidence="4" id="KW-1185">Reference proteome</keyword>
<evidence type="ECO:0000259" key="2">
    <source>
        <dbReference type="Pfam" id="PF14321"/>
    </source>
</evidence>
<dbReference type="AlphaFoldDB" id="A0A2S5TJL5"/>
<feature type="domain" description="DUF4382" evidence="2">
    <location>
        <begin position="76"/>
        <end position="223"/>
    </location>
</feature>
<protein>
    <recommendedName>
        <fullName evidence="2">DUF4382 domain-containing protein</fullName>
    </recommendedName>
</protein>
<feature type="region of interest" description="Disordered" evidence="1">
    <location>
        <begin position="19"/>
        <end position="46"/>
    </location>
</feature>
<comment type="caution">
    <text evidence="3">The sequence shown here is derived from an EMBL/GenBank/DDBJ whole genome shotgun (WGS) entry which is preliminary data.</text>
</comment>
<feature type="compositionally biased region" description="Polar residues" evidence="1">
    <location>
        <begin position="35"/>
        <end position="46"/>
    </location>
</feature>
<accession>A0A2S5TJL5</accession>
<organism evidence="3 4">
    <name type="scientific">Solimonas fluminis</name>
    <dbReference type="NCBI Taxonomy" id="2086571"/>
    <lineage>
        <taxon>Bacteria</taxon>
        <taxon>Pseudomonadati</taxon>
        <taxon>Pseudomonadota</taxon>
        <taxon>Gammaproteobacteria</taxon>
        <taxon>Nevskiales</taxon>
        <taxon>Nevskiaceae</taxon>
        <taxon>Solimonas</taxon>
    </lineage>
</organism>
<reference evidence="3 4" key="1">
    <citation type="submission" date="2018-02" db="EMBL/GenBank/DDBJ databases">
        <title>Genome sequencing of Solimonas sp. HR-BB.</title>
        <authorList>
            <person name="Lee Y."/>
            <person name="Jeon C.O."/>
        </authorList>
    </citation>
    <scope>NUCLEOTIDE SEQUENCE [LARGE SCALE GENOMIC DNA]</scope>
    <source>
        <strain evidence="3 4">HR-BB</strain>
    </source>
</reference>
<dbReference type="InterPro" id="IPR025491">
    <property type="entry name" value="DUF4382"/>
</dbReference>
<dbReference type="EMBL" id="PSNW01000002">
    <property type="protein sequence ID" value="PPE75186.1"/>
    <property type="molecule type" value="Genomic_DNA"/>
</dbReference>
<gene>
    <name evidence="3" type="ORF">C3942_05795</name>
</gene>
<dbReference type="Proteomes" id="UP000238220">
    <property type="component" value="Unassembled WGS sequence"/>
</dbReference>
<proteinExistence type="predicted"/>
<dbReference type="Pfam" id="PF14321">
    <property type="entry name" value="DUF4382"/>
    <property type="match status" value="1"/>
</dbReference>
<evidence type="ECO:0000256" key="1">
    <source>
        <dbReference type="SAM" id="MobiDB-lite"/>
    </source>
</evidence>